<dbReference type="AlphaFoldDB" id="A0A5B7IA54"/>
<gene>
    <name evidence="1" type="ORF">E2C01_073707</name>
</gene>
<keyword evidence="2" id="KW-1185">Reference proteome</keyword>
<organism evidence="1 2">
    <name type="scientific">Portunus trituberculatus</name>
    <name type="common">Swimming crab</name>
    <name type="synonym">Neptunus trituberculatus</name>
    <dbReference type="NCBI Taxonomy" id="210409"/>
    <lineage>
        <taxon>Eukaryota</taxon>
        <taxon>Metazoa</taxon>
        <taxon>Ecdysozoa</taxon>
        <taxon>Arthropoda</taxon>
        <taxon>Crustacea</taxon>
        <taxon>Multicrustacea</taxon>
        <taxon>Malacostraca</taxon>
        <taxon>Eumalacostraca</taxon>
        <taxon>Eucarida</taxon>
        <taxon>Decapoda</taxon>
        <taxon>Pleocyemata</taxon>
        <taxon>Brachyura</taxon>
        <taxon>Eubrachyura</taxon>
        <taxon>Portunoidea</taxon>
        <taxon>Portunidae</taxon>
        <taxon>Portuninae</taxon>
        <taxon>Portunus</taxon>
    </lineage>
</organism>
<protein>
    <submittedName>
        <fullName evidence="1">Uncharacterized protein</fullName>
    </submittedName>
</protein>
<sequence length="195" mass="21333">MDVLEDGSQDAKKVECFLCDRYCNELENEMTTMLGSQGTWSADMAGDDVVWVVLHRPFIVPSYRKTISAKLSVQAQAKYPIKGQACVPPYVPANSKHKIKPLSQAVPRQKISTAGAVISVVKMGYVAKNSVIYDIIKVADGVTGPTSNPTIIFIKIFHNNSIDWPKGGIPRRGHVIVLLDMLVSVKLLKKALPGV</sequence>
<proteinExistence type="predicted"/>
<evidence type="ECO:0000313" key="1">
    <source>
        <dbReference type="EMBL" id="MPC79193.1"/>
    </source>
</evidence>
<accession>A0A5B7IA54</accession>
<name>A0A5B7IA54_PORTR</name>
<evidence type="ECO:0000313" key="2">
    <source>
        <dbReference type="Proteomes" id="UP000324222"/>
    </source>
</evidence>
<reference evidence="1 2" key="1">
    <citation type="submission" date="2019-05" db="EMBL/GenBank/DDBJ databases">
        <title>Another draft genome of Portunus trituberculatus and its Hox gene families provides insights of decapod evolution.</title>
        <authorList>
            <person name="Jeong J.-H."/>
            <person name="Song I."/>
            <person name="Kim S."/>
            <person name="Choi T."/>
            <person name="Kim D."/>
            <person name="Ryu S."/>
            <person name="Kim W."/>
        </authorList>
    </citation>
    <scope>NUCLEOTIDE SEQUENCE [LARGE SCALE GENOMIC DNA]</scope>
    <source>
        <tissue evidence="1">Muscle</tissue>
    </source>
</reference>
<dbReference type="EMBL" id="VSRR010050479">
    <property type="protein sequence ID" value="MPC79193.1"/>
    <property type="molecule type" value="Genomic_DNA"/>
</dbReference>
<dbReference type="Proteomes" id="UP000324222">
    <property type="component" value="Unassembled WGS sequence"/>
</dbReference>
<comment type="caution">
    <text evidence="1">The sequence shown here is derived from an EMBL/GenBank/DDBJ whole genome shotgun (WGS) entry which is preliminary data.</text>
</comment>